<dbReference type="EMBL" id="JARWAM010000020">
    <property type="protein sequence ID" value="MDR5907530.1"/>
    <property type="molecule type" value="Genomic_DNA"/>
</dbReference>
<organism evidence="1 2">
    <name type="scientific">Franzmannia qiaohouensis</name>
    <dbReference type="NCBI Taxonomy" id="1329370"/>
    <lineage>
        <taxon>Bacteria</taxon>
        <taxon>Pseudomonadati</taxon>
        <taxon>Pseudomonadota</taxon>
        <taxon>Gammaproteobacteria</taxon>
        <taxon>Oceanospirillales</taxon>
        <taxon>Halomonadaceae</taxon>
        <taxon>Franzmannia</taxon>
    </lineage>
</organism>
<sequence length="72" mass="8016">MFVKVTESGPRRYVKLVESYRAEAGKSRQRVIATLGRLEAVTAGESSTLINGLLRVSVFFEFSHSLGRKRAT</sequence>
<evidence type="ECO:0000313" key="1">
    <source>
        <dbReference type="EMBL" id="MDR5907530.1"/>
    </source>
</evidence>
<proteinExistence type="predicted"/>
<gene>
    <name evidence="1" type="ORF">QC821_19835</name>
</gene>
<comment type="caution">
    <text evidence="1">The sequence shown here is derived from an EMBL/GenBank/DDBJ whole genome shotgun (WGS) entry which is preliminary data.</text>
</comment>
<evidence type="ECO:0008006" key="3">
    <source>
        <dbReference type="Google" id="ProtNLM"/>
    </source>
</evidence>
<dbReference type="Proteomes" id="UP001251374">
    <property type="component" value="Unassembled WGS sequence"/>
</dbReference>
<protein>
    <recommendedName>
        <fullName evidence="3">Transposase</fullName>
    </recommendedName>
</protein>
<name>A0ABU1HLS7_9GAMM</name>
<keyword evidence="2" id="KW-1185">Reference proteome</keyword>
<reference evidence="1 2" key="1">
    <citation type="submission" date="2023-04" db="EMBL/GenBank/DDBJ databases">
        <title>A long-awaited taxogenomic arrangement of the family Halomonadaceae.</title>
        <authorList>
            <person name="De La Haba R."/>
            <person name="Chuvochina M."/>
            <person name="Wittouck S."/>
            <person name="Arahal D.R."/>
            <person name="Sanchez-Porro C."/>
            <person name="Hugenholtz P."/>
            <person name="Ventosa A."/>
        </authorList>
    </citation>
    <scope>NUCLEOTIDE SEQUENCE [LARGE SCALE GENOMIC DNA]</scope>
    <source>
        <strain evidence="1 2">DSM 26770</strain>
    </source>
</reference>
<accession>A0ABU1HLS7</accession>
<evidence type="ECO:0000313" key="2">
    <source>
        <dbReference type="Proteomes" id="UP001251374"/>
    </source>
</evidence>